<protein>
    <recommendedName>
        <fullName evidence="5">Methyltransferase</fullName>
    </recommendedName>
</protein>
<dbReference type="EMBL" id="JABFAI010000178">
    <property type="protein sequence ID" value="KAF4951410.1"/>
    <property type="molecule type" value="Genomic_DNA"/>
</dbReference>
<dbReference type="SUPFAM" id="SSF53335">
    <property type="entry name" value="S-adenosyl-L-methionine-dependent methyltransferases"/>
    <property type="match status" value="1"/>
</dbReference>
<reference evidence="3" key="1">
    <citation type="journal article" date="2020" name="BMC Genomics">
        <title>Correction to: Identification and distribution of gene clusters required for synthesis of sphingolipid metabolism inhibitors in diverse species of the filamentous fungus Fusarium.</title>
        <authorList>
            <person name="Kim H.S."/>
            <person name="Lohmar J.M."/>
            <person name="Busman M."/>
            <person name="Brown D.W."/>
            <person name="Naumann T.A."/>
            <person name="Divon H.H."/>
            <person name="Lysoe E."/>
            <person name="Uhlig S."/>
            <person name="Proctor R.H."/>
        </authorList>
    </citation>
    <scope>NUCLEOTIDE SEQUENCE</scope>
    <source>
        <strain evidence="3">NRRL 45417</strain>
    </source>
</reference>
<sequence>MDPEPPHSQIRVFPSYTRGGATKHDGKPNDPERSETRDQANAKVSVSVPSGTGITDQGIPDGSTELSSQAVKPFDIFKDVYGVSRATGSPSSDAESQHRPITSPLTHPNGVSMFPGLSVTEQEAMSRQAFAQAEDNIVADSDEYSSIGDAGSDAGYGSDNMSTASTSIGSSVRDYMFENGRRYHSFRAGAYNFPNDDVEQEREDMKHAMVRLLSGQKLLFAPIDENPQNILDIGTGTGIWAIEMGEQYPSAHVLGIDLSPIQPTWLPPNVHFMVDDVESPWLHPQNHFDYVHSRHTVQGIKDWPQLFSNALQHIKPGGWMELQEIHHYPHHARTGDVVPPHEHPVAQYWAYINEGLAQLGVDFPAAAGGKLATKMQAAGFVNVTERIFHVPLGTWPKNQVLKTVGLYWRTILTDGLQAIALGPMSRGMGWSREQIEVFLVDVRRAYSDHTALLYMPMHIIYGQKPYRNVEQNLTDSPIQMLPWGWHGIVWFAKDARWNGGGC</sequence>
<gene>
    <name evidence="3" type="ORF">FGADI_7481</name>
</gene>
<dbReference type="Gene3D" id="3.40.50.150">
    <property type="entry name" value="Vaccinia Virus protein VP39"/>
    <property type="match status" value="1"/>
</dbReference>
<accession>A0A8H4WVD9</accession>
<keyword evidence="4" id="KW-1185">Reference proteome</keyword>
<dbReference type="AlphaFoldDB" id="A0A8H4WVD9"/>
<feature type="compositionally biased region" description="Polar residues" evidence="2">
    <location>
        <begin position="86"/>
        <end position="106"/>
    </location>
</feature>
<dbReference type="GO" id="GO:0008168">
    <property type="term" value="F:methyltransferase activity"/>
    <property type="evidence" value="ECO:0007669"/>
    <property type="project" value="TreeGrafter"/>
</dbReference>
<feature type="region of interest" description="Disordered" evidence="2">
    <location>
        <begin position="86"/>
        <end position="111"/>
    </location>
</feature>
<comment type="caution">
    <text evidence="3">The sequence shown here is derived from an EMBL/GenBank/DDBJ whole genome shotgun (WGS) entry which is preliminary data.</text>
</comment>
<dbReference type="Pfam" id="PF13489">
    <property type="entry name" value="Methyltransf_23"/>
    <property type="match status" value="1"/>
</dbReference>
<reference evidence="3" key="2">
    <citation type="submission" date="2020-05" db="EMBL/GenBank/DDBJ databases">
        <authorList>
            <person name="Kim H.-S."/>
            <person name="Proctor R.H."/>
            <person name="Brown D.W."/>
        </authorList>
    </citation>
    <scope>NUCLEOTIDE SEQUENCE</scope>
    <source>
        <strain evidence="3">NRRL 45417</strain>
    </source>
</reference>
<evidence type="ECO:0000256" key="1">
    <source>
        <dbReference type="ARBA" id="ARBA00038158"/>
    </source>
</evidence>
<feature type="compositionally biased region" description="Basic and acidic residues" evidence="2">
    <location>
        <begin position="22"/>
        <end position="40"/>
    </location>
</feature>
<name>A0A8H4WVD9_9HYPO</name>
<dbReference type="OrthoDB" id="184880at2759"/>
<evidence type="ECO:0000313" key="4">
    <source>
        <dbReference type="Proteomes" id="UP000604273"/>
    </source>
</evidence>
<dbReference type="PANTHER" id="PTHR43591">
    <property type="entry name" value="METHYLTRANSFERASE"/>
    <property type="match status" value="1"/>
</dbReference>
<dbReference type="CDD" id="cd02440">
    <property type="entry name" value="AdoMet_MTases"/>
    <property type="match status" value="1"/>
</dbReference>
<evidence type="ECO:0008006" key="5">
    <source>
        <dbReference type="Google" id="ProtNLM"/>
    </source>
</evidence>
<evidence type="ECO:0000313" key="3">
    <source>
        <dbReference type="EMBL" id="KAF4951410.1"/>
    </source>
</evidence>
<proteinExistence type="inferred from homology"/>
<dbReference type="PANTHER" id="PTHR43591:SF10">
    <property type="entry name" value="ABC TRANSMEMBRANE TYPE-1 DOMAIN-CONTAINING PROTEIN-RELATED"/>
    <property type="match status" value="1"/>
</dbReference>
<dbReference type="Proteomes" id="UP000604273">
    <property type="component" value="Unassembled WGS sequence"/>
</dbReference>
<organism evidence="3 4">
    <name type="scientific">Fusarium gaditjirri</name>
    <dbReference type="NCBI Taxonomy" id="282569"/>
    <lineage>
        <taxon>Eukaryota</taxon>
        <taxon>Fungi</taxon>
        <taxon>Dikarya</taxon>
        <taxon>Ascomycota</taxon>
        <taxon>Pezizomycotina</taxon>
        <taxon>Sordariomycetes</taxon>
        <taxon>Hypocreomycetidae</taxon>
        <taxon>Hypocreales</taxon>
        <taxon>Nectriaceae</taxon>
        <taxon>Fusarium</taxon>
        <taxon>Fusarium nisikadoi species complex</taxon>
    </lineage>
</organism>
<evidence type="ECO:0000256" key="2">
    <source>
        <dbReference type="SAM" id="MobiDB-lite"/>
    </source>
</evidence>
<comment type="similarity">
    <text evidence="1">Belongs to the methyltransferase superfamily. LaeA methyltransferase family.</text>
</comment>
<feature type="region of interest" description="Disordered" evidence="2">
    <location>
        <begin position="1"/>
        <end position="67"/>
    </location>
</feature>
<feature type="compositionally biased region" description="Polar residues" evidence="2">
    <location>
        <begin position="42"/>
        <end position="55"/>
    </location>
</feature>
<dbReference type="InterPro" id="IPR029063">
    <property type="entry name" value="SAM-dependent_MTases_sf"/>
</dbReference>